<dbReference type="eggNOG" id="ENOG5032STT">
    <property type="taxonomic scope" value="Bacteria"/>
</dbReference>
<sequence length="157" mass="18384">MAFTTDYSNITEYADWKVQDYEIIVKDVYETTAGTGTKGLVIESVVRNDVKQEKQNAHIWDRHWHRRDTQKFDFASLMRIASALGIPEGKNFNSFEDFMNEFIGKTAKVRIRLREYNGEKQPDVHYYNKTDFPQINHTWKEAVNTTSAPTQEPDLPF</sequence>
<accession>V6Z2L7</accession>
<reference evidence="1 2" key="1">
    <citation type="submission" date="2013-05" db="EMBL/GenBank/DDBJ databases">
        <authorList>
            <person name="Richards V.P."/>
            <person name="Durkin S.A.S."/>
            <person name="Kim M."/>
            <person name="Pavinski Bitar P.D."/>
            <person name="Stanhope M.J."/>
            <person name="Town C.D."/>
            <person name="Venter J.C."/>
        </authorList>
    </citation>
    <scope>NUCLEOTIDE SEQUENCE [LARGE SCALE GENOMIC DNA]</scope>
    <source>
        <strain evidence="1 2">LMG 14747</strain>
    </source>
</reference>
<protein>
    <recommendedName>
        <fullName evidence="3">DUF669 domain-containing protein</fullName>
    </recommendedName>
</protein>
<gene>
    <name evidence="1" type="ORF">SAG0136_07945</name>
</gene>
<dbReference type="AlphaFoldDB" id="V6Z2L7"/>
<evidence type="ECO:0000313" key="2">
    <source>
        <dbReference type="Proteomes" id="UP000018482"/>
    </source>
</evidence>
<evidence type="ECO:0000313" key="1">
    <source>
        <dbReference type="EMBL" id="ESV55137.1"/>
    </source>
</evidence>
<evidence type="ECO:0008006" key="3">
    <source>
        <dbReference type="Google" id="ProtNLM"/>
    </source>
</evidence>
<dbReference type="Proteomes" id="UP000018482">
    <property type="component" value="Unassembled WGS sequence"/>
</dbReference>
<name>V6Z2L7_STRAG</name>
<organism evidence="1 2">
    <name type="scientific">Streptococcus agalactiae LMG 14747</name>
    <dbReference type="NCBI Taxonomy" id="1154860"/>
    <lineage>
        <taxon>Bacteria</taxon>
        <taxon>Bacillati</taxon>
        <taxon>Bacillota</taxon>
        <taxon>Bacilli</taxon>
        <taxon>Lactobacillales</taxon>
        <taxon>Streptococcaceae</taxon>
        <taxon>Streptococcus</taxon>
    </lineage>
</organism>
<dbReference type="EMBL" id="ANQC01000116">
    <property type="protein sequence ID" value="ESV55137.1"/>
    <property type="molecule type" value="Genomic_DNA"/>
</dbReference>
<proteinExistence type="predicted"/>
<comment type="caution">
    <text evidence="1">The sequence shown here is derived from an EMBL/GenBank/DDBJ whole genome shotgun (WGS) entry which is preliminary data.</text>
</comment>
<dbReference type="Pfam" id="PF05037">
    <property type="entry name" value="DUF669"/>
    <property type="match status" value="1"/>
</dbReference>
<dbReference type="InterPro" id="IPR007731">
    <property type="entry name" value="DUF669"/>
</dbReference>